<proteinExistence type="predicted"/>
<keyword evidence="2" id="KW-0378">Hydrolase</keyword>
<evidence type="ECO:0000313" key="6">
    <source>
        <dbReference type="Proteomes" id="UP001140979"/>
    </source>
</evidence>
<dbReference type="PROSITE" id="PS51257">
    <property type="entry name" value="PROKAR_LIPOPROTEIN"/>
    <property type="match status" value="1"/>
</dbReference>
<protein>
    <submittedName>
        <fullName evidence="2">Glycosidase</fullName>
    </submittedName>
</protein>
<keyword evidence="2" id="KW-0326">Glycosidase</keyword>
<evidence type="ECO:0000256" key="1">
    <source>
        <dbReference type="SAM" id="SignalP"/>
    </source>
</evidence>
<keyword evidence="1" id="KW-0732">Signal</keyword>
<dbReference type="Proteomes" id="UP001239257">
    <property type="component" value="Chromosome 2"/>
</dbReference>
<dbReference type="AlphaFoldDB" id="A0A7X6S5Z7"/>
<dbReference type="Proteomes" id="UP001140973">
    <property type="component" value="Unassembled WGS sequence"/>
</dbReference>
<reference evidence="2" key="1">
    <citation type="submission" date="2022-02" db="EMBL/GenBank/DDBJ databases">
        <title>Emergence and expansion in Europe of a Vibrio aestuarianus clonal complex pathogenic for oysters.</title>
        <authorList>
            <person name="Mesnil A."/>
            <person name="Travers M.-A."/>
        </authorList>
    </citation>
    <scope>NUCLEOTIDE SEQUENCE</scope>
    <source>
        <strain evidence="4">151-ITT-15-cp-1</strain>
        <strain evidence="2">19_064_11T1</strain>
        <strain evidence="3">19_064_15T1</strain>
        <strain evidence="5">U29</strain>
    </source>
</reference>
<name>A0A7X6S5Z7_9VIBR</name>
<dbReference type="Proteomes" id="UP001140978">
    <property type="component" value="Unassembled WGS sequence"/>
</dbReference>
<sequence>MMKKIMLPLLLSAFAAGCSSTSDTTSQVLPTNADNLLAKCDLPTVEDRGPIRPSLFVVGTFDEGQWIHLEDREMSHKGDGIYQVVHQEKAGMVNVQFATMNWNPQYTVSGREIGVDQEVALKRGGFAKNTRVDIPVDGKYVWSIQIGEDKTPVRAMIATCQ</sequence>
<evidence type="ECO:0000313" key="4">
    <source>
        <dbReference type="EMBL" id="MDE1357937.1"/>
    </source>
</evidence>
<dbReference type="EMBL" id="JAKNBA010000032">
    <property type="protein sequence ID" value="MDE1243534.1"/>
    <property type="molecule type" value="Genomic_DNA"/>
</dbReference>
<evidence type="ECO:0000313" key="5">
    <source>
        <dbReference type="EMBL" id="WGK83160.1"/>
    </source>
</evidence>
<gene>
    <name evidence="4" type="ORF">L9W73_11550</name>
    <name evidence="2" type="ORF">L9W94_15495</name>
    <name evidence="3" type="ORF">L9X51_09480</name>
    <name evidence="5" type="ORF">PYE51_17510</name>
</gene>
<evidence type="ECO:0000313" key="2">
    <source>
        <dbReference type="EMBL" id="MDE1243534.1"/>
    </source>
</evidence>
<feature type="signal peptide" evidence="1">
    <location>
        <begin position="1"/>
        <end position="21"/>
    </location>
</feature>
<feature type="chain" id="PRO_5042755200" evidence="1">
    <location>
        <begin position="22"/>
        <end position="161"/>
    </location>
</feature>
<dbReference type="EMBL" id="JAKNAX010000020">
    <property type="protein sequence ID" value="MDE1346660.1"/>
    <property type="molecule type" value="Genomic_DNA"/>
</dbReference>
<accession>A0A7X6S5Z7</accession>
<dbReference type="EMBL" id="JAKNAP010000039">
    <property type="protein sequence ID" value="MDE1357937.1"/>
    <property type="molecule type" value="Genomic_DNA"/>
</dbReference>
<dbReference type="Proteomes" id="UP001140979">
    <property type="component" value="Unassembled WGS sequence"/>
</dbReference>
<evidence type="ECO:0000313" key="3">
    <source>
        <dbReference type="EMBL" id="MDE1346660.1"/>
    </source>
</evidence>
<organism evidence="2 6">
    <name type="scientific">Vibrio aestuarianus</name>
    <dbReference type="NCBI Taxonomy" id="28171"/>
    <lineage>
        <taxon>Bacteria</taxon>
        <taxon>Pseudomonadati</taxon>
        <taxon>Pseudomonadota</taxon>
        <taxon>Gammaproteobacteria</taxon>
        <taxon>Vibrionales</taxon>
        <taxon>Vibrionaceae</taxon>
        <taxon>Vibrio</taxon>
    </lineage>
</organism>
<dbReference type="GO" id="GO:0016798">
    <property type="term" value="F:hydrolase activity, acting on glycosyl bonds"/>
    <property type="evidence" value="ECO:0007669"/>
    <property type="project" value="UniProtKB-KW"/>
</dbReference>
<dbReference type="EMBL" id="CP118710">
    <property type="protein sequence ID" value="WGK83160.1"/>
    <property type="molecule type" value="Genomic_DNA"/>
</dbReference>
<dbReference type="RefSeq" id="WP_053311023.1">
    <property type="nucleotide sequence ID" value="NZ_CP118710.1"/>
</dbReference>